<evidence type="ECO:0000259" key="2">
    <source>
        <dbReference type="Pfam" id="PF00326"/>
    </source>
</evidence>
<feature type="domain" description="Peptidase S9 prolyl oligopeptidase catalytic" evidence="2">
    <location>
        <begin position="233"/>
        <end position="316"/>
    </location>
</feature>
<organism evidence="4 5">
    <name type="scientific">Setomelanomma holmii</name>
    <dbReference type="NCBI Taxonomy" id="210430"/>
    <lineage>
        <taxon>Eukaryota</taxon>
        <taxon>Fungi</taxon>
        <taxon>Dikarya</taxon>
        <taxon>Ascomycota</taxon>
        <taxon>Pezizomycotina</taxon>
        <taxon>Dothideomycetes</taxon>
        <taxon>Pleosporomycetidae</taxon>
        <taxon>Pleosporales</taxon>
        <taxon>Pleosporineae</taxon>
        <taxon>Phaeosphaeriaceae</taxon>
        <taxon>Setomelanomma</taxon>
    </lineage>
</organism>
<name>A0A9P4GXN9_9PLEO</name>
<evidence type="ECO:0000259" key="3">
    <source>
        <dbReference type="Pfam" id="PF20434"/>
    </source>
</evidence>
<reference evidence="4" key="1">
    <citation type="journal article" date="2020" name="Stud. Mycol.">
        <title>101 Dothideomycetes genomes: a test case for predicting lifestyles and emergence of pathogens.</title>
        <authorList>
            <person name="Haridas S."/>
            <person name="Albert R."/>
            <person name="Binder M."/>
            <person name="Bloem J."/>
            <person name="Labutti K."/>
            <person name="Salamov A."/>
            <person name="Andreopoulos B."/>
            <person name="Baker S."/>
            <person name="Barry K."/>
            <person name="Bills G."/>
            <person name="Bluhm B."/>
            <person name="Cannon C."/>
            <person name="Castanera R."/>
            <person name="Culley D."/>
            <person name="Daum C."/>
            <person name="Ezra D."/>
            <person name="Gonzalez J."/>
            <person name="Henrissat B."/>
            <person name="Kuo A."/>
            <person name="Liang C."/>
            <person name="Lipzen A."/>
            <person name="Lutzoni F."/>
            <person name="Magnuson J."/>
            <person name="Mondo S."/>
            <person name="Nolan M."/>
            <person name="Ohm R."/>
            <person name="Pangilinan J."/>
            <person name="Park H.-J."/>
            <person name="Ramirez L."/>
            <person name="Alfaro M."/>
            <person name="Sun H."/>
            <person name="Tritt A."/>
            <person name="Yoshinaga Y."/>
            <person name="Zwiers L.-H."/>
            <person name="Turgeon B."/>
            <person name="Goodwin S."/>
            <person name="Spatafora J."/>
            <person name="Crous P."/>
            <person name="Grigoriev I."/>
        </authorList>
    </citation>
    <scope>NUCLEOTIDE SEQUENCE</scope>
    <source>
        <strain evidence="4">CBS 110217</strain>
    </source>
</reference>
<dbReference type="Proteomes" id="UP000799777">
    <property type="component" value="Unassembled WGS sequence"/>
</dbReference>
<evidence type="ECO:0000313" key="4">
    <source>
        <dbReference type="EMBL" id="KAF2023906.1"/>
    </source>
</evidence>
<dbReference type="Pfam" id="PF00326">
    <property type="entry name" value="Peptidase_S9"/>
    <property type="match status" value="1"/>
</dbReference>
<comment type="caution">
    <text evidence="4">The sequence shown here is derived from an EMBL/GenBank/DDBJ whole genome shotgun (WGS) entry which is preliminary data.</text>
</comment>
<protein>
    <submittedName>
        <fullName evidence="4">Alpha/beta-hydrolase</fullName>
    </submittedName>
</protein>
<sequence length="322" mass="35271">MASLTPSHRVPYKTISEFEIPTDIYLPASPSKPCAVLIMIHGGAFQLGSASINNKDQIADCLERGWIVLAIEHRLCPGANVLEGPMTDAREALAWAQNGGLRKALEGKWNGKVDSKRVMVMGTSSGGHLALSTAFHTPTPPLAILDFYGAKAFSSPFWTQHMTKMPPAFLEPRPEHEIAQLYAEKTTLVGGASLEGQAPDPSAPDPKVRQAFAMHQIATGNVLKTIWSAYPNELDKIDPLLNVNKNWPPVCIVHGTADTMIPMSLSKELEARLKEEGVEVAFVEVEGEEHTFAGKMVKGSKTWETQRRGFDWLEGVVQRSYS</sequence>
<dbReference type="Gene3D" id="3.40.50.1820">
    <property type="entry name" value="alpha/beta hydrolase"/>
    <property type="match status" value="1"/>
</dbReference>
<evidence type="ECO:0000256" key="1">
    <source>
        <dbReference type="ARBA" id="ARBA00022801"/>
    </source>
</evidence>
<dbReference type="AlphaFoldDB" id="A0A9P4GXN9"/>
<dbReference type="InterPro" id="IPR050300">
    <property type="entry name" value="GDXG_lipolytic_enzyme"/>
</dbReference>
<dbReference type="GO" id="GO:0016787">
    <property type="term" value="F:hydrolase activity"/>
    <property type="evidence" value="ECO:0007669"/>
    <property type="project" value="UniProtKB-KW"/>
</dbReference>
<dbReference type="OrthoDB" id="19653at2759"/>
<feature type="domain" description="BD-FAE-like" evidence="3">
    <location>
        <begin position="23"/>
        <end position="136"/>
    </location>
</feature>
<accession>A0A9P4GXN9</accession>
<dbReference type="EMBL" id="ML978318">
    <property type="protein sequence ID" value="KAF2023906.1"/>
    <property type="molecule type" value="Genomic_DNA"/>
</dbReference>
<dbReference type="InterPro" id="IPR029058">
    <property type="entry name" value="AB_hydrolase_fold"/>
</dbReference>
<dbReference type="Pfam" id="PF20434">
    <property type="entry name" value="BD-FAE"/>
    <property type="match status" value="1"/>
</dbReference>
<keyword evidence="5" id="KW-1185">Reference proteome</keyword>
<proteinExistence type="predicted"/>
<keyword evidence="1" id="KW-0378">Hydrolase</keyword>
<dbReference type="InterPro" id="IPR049492">
    <property type="entry name" value="BD-FAE-like_dom"/>
</dbReference>
<dbReference type="InterPro" id="IPR001375">
    <property type="entry name" value="Peptidase_S9_cat"/>
</dbReference>
<gene>
    <name evidence="4" type="ORF">EK21DRAFT_105036</name>
</gene>
<dbReference type="SUPFAM" id="SSF53474">
    <property type="entry name" value="alpha/beta-Hydrolases"/>
    <property type="match status" value="1"/>
</dbReference>
<evidence type="ECO:0000313" key="5">
    <source>
        <dbReference type="Proteomes" id="UP000799777"/>
    </source>
</evidence>
<dbReference type="PANTHER" id="PTHR48081:SF3">
    <property type="entry name" value="ALPHA_BETA HYDROLASE FOLD-3 DOMAIN-CONTAINING PROTEIN"/>
    <property type="match status" value="1"/>
</dbReference>
<dbReference type="PANTHER" id="PTHR48081">
    <property type="entry name" value="AB HYDROLASE SUPERFAMILY PROTEIN C4A8.06C"/>
    <property type="match status" value="1"/>
</dbReference>